<keyword evidence="1" id="KW-0808">Transferase</keyword>
<keyword evidence="2" id="KW-0012">Acyltransferase</keyword>
<gene>
    <name evidence="4" type="ORF">IC230_18450</name>
</gene>
<evidence type="ECO:0000256" key="1">
    <source>
        <dbReference type="ARBA" id="ARBA00022679"/>
    </source>
</evidence>
<dbReference type="Gene3D" id="3.40.630.30">
    <property type="match status" value="1"/>
</dbReference>
<dbReference type="PANTHER" id="PTHR43800:SF1">
    <property type="entry name" value="PEPTIDYL-LYSINE N-ACETYLTRANSFERASE YJAB"/>
    <property type="match status" value="1"/>
</dbReference>
<sequence>MITYREATSEDTEAIAQLHSLSWQQNYRGAFSDTFLDGPVIQNRREVWQKRINHPSSNQCIIVAESEGAICGFACAYANDNPVWGTLLDNLHVRKDLKGQGIGRVLIKLAAEWAYLKSPEAGFYLWVLVQNTNAQKFYDKMGGINQERASLENPDGSFSDCYRYVWPDIKTLL</sequence>
<dbReference type="RefSeq" id="WP_191040509.1">
    <property type="nucleotide sequence ID" value="NZ_JACXAA010000006.1"/>
</dbReference>
<dbReference type="Proteomes" id="UP000653797">
    <property type="component" value="Unassembled WGS sequence"/>
</dbReference>
<accession>A0A927B415</accession>
<organism evidence="4 5">
    <name type="scientific">Spirosoma validum</name>
    <dbReference type="NCBI Taxonomy" id="2771355"/>
    <lineage>
        <taxon>Bacteria</taxon>
        <taxon>Pseudomonadati</taxon>
        <taxon>Bacteroidota</taxon>
        <taxon>Cytophagia</taxon>
        <taxon>Cytophagales</taxon>
        <taxon>Cytophagaceae</taxon>
        <taxon>Spirosoma</taxon>
    </lineage>
</organism>
<dbReference type="InterPro" id="IPR000182">
    <property type="entry name" value="GNAT_dom"/>
</dbReference>
<dbReference type="EMBL" id="JACXAA010000006">
    <property type="protein sequence ID" value="MBD2754891.1"/>
    <property type="molecule type" value="Genomic_DNA"/>
</dbReference>
<dbReference type="PROSITE" id="PS51186">
    <property type="entry name" value="GNAT"/>
    <property type="match status" value="1"/>
</dbReference>
<dbReference type="SUPFAM" id="SSF55729">
    <property type="entry name" value="Acyl-CoA N-acyltransferases (Nat)"/>
    <property type="match status" value="1"/>
</dbReference>
<evidence type="ECO:0000259" key="3">
    <source>
        <dbReference type="PROSITE" id="PS51186"/>
    </source>
</evidence>
<protein>
    <submittedName>
        <fullName evidence="4">GNAT family N-acetyltransferase</fullName>
    </submittedName>
</protein>
<evidence type="ECO:0000313" key="4">
    <source>
        <dbReference type="EMBL" id="MBD2754891.1"/>
    </source>
</evidence>
<name>A0A927B415_9BACT</name>
<feature type="domain" description="N-acetyltransferase" evidence="3">
    <location>
        <begin position="2"/>
        <end position="169"/>
    </location>
</feature>
<evidence type="ECO:0000313" key="5">
    <source>
        <dbReference type="Proteomes" id="UP000653797"/>
    </source>
</evidence>
<evidence type="ECO:0000256" key="2">
    <source>
        <dbReference type="ARBA" id="ARBA00023315"/>
    </source>
</evidence>
<dbReference type="AlphaFoldDB" id="A0A927B415"/>
<dbReference type="Pfam" id="PF00583">
    <property type="entry name" value="Acetyltransf_1"/>
    <property type="match status" value="1"/>
</dbReference>
<dbReference type="PANTHER" id="PTHR43800">
    <property type="entry name" value="PEPTIDYL-LYSINE N-ACETYLTRANSFERASE YJAB"/>
    <property type="match status" value="1"/>
</dbReference>
<proteinExistence type="predicted"/>
<dbReference type="GO" id="GO:0016747">
    <property type="term" value="F:acyltransferase activity, transferring groups other than amino-acyl groups"/>
    <property type="evidence" value="ECO:0007669"/>
    <property type="project" value="InterPro"/>
</dbReference>
<comment type="caution">
    <text evidence="4">The sequence shown here is derived from an EMBL/GenBank/DDBJ whole genome shotgun (WGS) entry which is preliminary data.</text>
</comment>
<reference evidence="4" key="1">
    <citation type="submission" date="2020-09" db="EMBL/GenBank/DDBJ databases">
        <authorList>
            <person name="Kim M.K."/>
        </authorList>
    </citation>
    <scope>NUCLEOTIDE SEQUENCE</scope>
    <source>
        <strain evidence="4">BT704</strain>
    </source>
</reference>
<dbReference type="CDD" id="cd04301">
    <property type="entry name" value="NAT_SF"/>
    <property type="match status" value="1"/>
</dbReference>
<keyword evidence="5" id="KW-1185">Reference proteome</keyword>
<dbReference type="InterPro" id="IPR016181">
    <property type="entry name" value="Acyl_CoA_acyltransferase"/>
</dbReference>